<name>A0A381PL08_9ZZZZ</name>
<dbReference type="SUPFAM" id="SSF52096">
    <property type="entry name" value="ClpP/crotonase"/>
    <property type="match status" value="2"/>
</dbReference>
<feature type="non-terminal residue" evidence="2">
    <location>
        <position position="1"/>
    </location>
</feature>
<reference evidence="2" key="1">
    <citation type="submission" date="2018-05" db="EMBL/GenBank/DDBJ databases">
        <authorList>
            <person name="Lanie J.A."/>
            <person name="Ng W.-L."/>
            <person name="Kazmierczak K.M."/>
            <person name="Andrzejewski T.M."/>
            <person name="Davidsen T.M."/>
            <person name="Wayne K.J."/>
            <person name="Tettelin H."/>
            <person name="Glass J.I."/>
            <person name="Rusch D."/>
            <person name="Podicherti R."/>
            <person name="Tsui H.-C.T."/>
            <person name="Winkler M.E."/>
        </authorList>
    </citation>
    <scope>NUCLEOTIDE SEQUENCE</scope>
</reference>
<dbReference type="InterPro" id="IPR001753">
    <property type="entry name" value="Enoyl-CoA_hydra/iso"/>
</dbReference>
<feature type="region of interest" description="Disordered" evidence="1">
    <location>
        <begin position="513"/>
        <end position="533"/>
    </location>
</feature>
<sequence>VTAFDIHPNDFRHWNLQIAGDVATFQLEVDPAASAFGDYELKLNSYDIGVDIELANAIRHIRFQNPEVKCVVITSALEGTFCAGANIGMLAEANHSHKVNFCKYTNETRLEIEEASRHSGIRFLAAVNGACSGGGYELALACDHIILVDDRSTAVSLPEVPLLGVLPGTGGLTRLTDKRHIRRDRADVFATRAEGAVGRDALDWGLVDELAAPTNFVEAVAERAQALTATSSRLAGDPVPLSPLEISISDNSIAYRWVNLTIFDHYAELNVSVTSDSDWLLQTARELDDVLCRLRFDFPRIGTLVLRTEGRLDDVLRSDPELHSPNEHAQLETLLLWKRCLSRMDMTSKTLVAAIEPGSCFAGILLELAFAADRTYILDGQFEEEDNPLPPAVIQLTATNFGAVPMWNGLSRVESRLWGDETGIATAADFVDRELDASQAAQLGLVTATPDDLDWSEELRLFIEERSSFSPDALTAMEANHRFCGPETMATKIFARLSAWQNWIFARANASGPKGALQRYGSGSRPDFDNQRT</sequence>
<evidence type="ECO:0000313" key="2">
    <source>
        <dbReference type="EMBL" id="SUZ67640.1"/>
    </source>
</evidence>
<dbReference type="GO" id="GO:0003824">
    <property type="term" value="F:catalytic activity"/>
    <property type="evidence" value="ECO:0007669"/>
    <property type="project" value="UniProtKB-ARBA"/>
</dbReference>
<organism evidence="2">
    <name type="scientific">marine metagenome</name>
    <dbReference type="NCBI Taxonomy" id="408172"/>
    <lineage>
        <taxon>unclassified sequences</taxon>
        <taxon>metagenomes</taxon>
        <taxon>ecological metagenomes</taxon>
    </lineage>
</organism>
<dbReference type="Pfam" id="PF00378">
    <property type="entry name" value="ECH_1"/>
    <property type="match status" value="1"/>
</dbReference>
<evidence type="ECO:0008006" key="3">
    <source>
        <dbReference type="Google" id="ProtNLM"/>
    </source>
</evidence>
<accession>A0A381PL08</accession>
<evidence type="ECO:0000256" key="1">
    <source>
        <dbReference type="SAM" id="MobiDB-lite"/>
    </source>
</evidence>
<protein>
    <recommendedName>
        <fullName evidence="3">Benzoyl-CoA-dihydrodiol lyase</fullName>
    </recommendedName>
</protein>
<dbReference type="PANTHER" id="PTHR11941">
    <property type="entry name" value="ENOYL-COA HYDRATASE-RELATED"/>
    <property type="match status" value="1"/>
</dbReference>
<gene>
    <name evidence="2" type="ORF">METZ01_LOCUS20494</name>
</gene>
<dbReference type="EMBL" id="UINC01001017">
    <property type="protein sequence ID" value="SUZ67640.1"/>
    <property type="molecule type" value="Genomic_DNA"/>
</dbReference>
<dbReference type="InterPro" id="IPR029045">
    <property type="entry name" value="ClpP/crotonase-like_dom_sf"/>
</dbReference>
<dbReference type="Gene3D" id="3.90.226.10">
    <property type="entry name" value="2-enoyl-CoA Hydratase, Chain A, domain 1"/>
    <property type="match status" value="2"/>
</dbReference>
<dbReference type="PANTHER" id="PTHR11941:SF54">
    <property type="entry name" value="ENOYL-COA HYDRATASE, MITOCHONDRIAL"/>
    <property type="match status" value="1"/>
</dbReference>
<dbReference type="AlphaFoldDB" id="A0A381PL08"/>
<proteinExistence type="predicted"/>
<dbReference type="GO" id="GO:0006635">
    <property type="term" value="P:fatty acid beta-oxidation"/>
    <property type="evidence" value="ECO:0007669"/>
    <property type="project" value="TreeGrafter"/>
</dbReference>
<dbReference type="CDD" id="cd06558">
    <property type="entry name" value="crotonase-like"/>
    <property type="match status" value="1"/>
</dbReference>